<dbReference type="KEGG" id="ttr:Tter_1917"/>
<reference evidence="2" key="1">
    <citation type="journal article" date="2010" name="Stand. Genomic Sci.">
        <title>Complete genome sequence of 'Thermobaculum terrenum' type strain (YNP1).</title>
        <authorList>
            <person name="Kiss H."/>
            <person name="Cleland D."/>
            <person name="Lapidus A."/>
            <person name="Lucas S."/>
            <person name="Glavina Del Rio T."/>
            <person name="Nolan M."/>
            <person name="Tice H."/>
            <person name="Han C."/>
            <person name="Goodwin L."/>
            <person name="Pitluck S."/>
            <person name="Liolios K."/>
            <person name="Ivanova N."/>
            <person name="Mavromatis K."/>
            <person name="Ovchinnikova G."/>
            <person name="Pati A."/>
            <person name="Chen A."/>
            <person name="Palaniappan K."/>
            <person name="Land M."/>
            <person name="Hauser L."/>
            <person name="Chang Y."/>
            <person name="Jeffries C."/>
            <person name="Lu M."/>
            <person name="Brettin T."/>
            <person name="Detter J."/>
            <person name="Goker M."/>
            <person name="Tindall B."/>
            <person name="Beck B."/>
            <person name="McDermott T."/>
            <person name="Woyke T."/>
            <person name="Bristow J."/>
            <person name="Eisen J."/>
            <person name="Markowitz V."/>
            <person name="Hugenholtz P."/>
            <person name="Kyrpides N."/>
            <person name="Klenk H."/>
            <person name="Cheng J."/>
        </authorList>
    </citation>
    <scope>NUCLEOTIDE SEQUENCE [LARGE SCALE GENOMIC DNA]</scope>
    <source>
        <strain evidence="2">ATCC BAA-798 / YNP1</strain>
    </source>
</reference>
<keyword evidence="2" id="KW-1185">Reference proteome</keyword>
<accession>D1CGF2</accession>
<sequence length="56" mass="6275">MKIIARILKIVRSRHHACEHIGCTAREVPEWGTIELPELKREMLAFGPIVGVGPSQ</sequence>
<dbReference type="Proteomes" id="UP000000323">
    <property type="component" value="Chromosome 2"/>
</dbReference>
<organism evidence="1 2">
    <name type="scientific">Thermobaculum terrenum (strain ATCC BAA-798 / CCMEE 7001 / YNP1)</name>
    <dbReference type="NCBI Taxonomy" id="525904"/>
    <lineage>
        <taxon>Bacteria</taxon>
        <taxon>Bacillati</taxon>
        <taxon>Chloroflexota</taxon>
        <taxon>Chloroflexia</taxon>
        <taxon>Candidatus Thermobaculales</taxon>
        <taxon>Candidatus Thermobaculaceae</taxon>
        <taxon>Thermobaculum</taxon>
    </lineage>
</organism>
<evidence type="ECO:0000313" key="1">
    <source>
        <dbReference type="EMBL" id="ACZ42823.1"/>
    </source>
</evidence>
<dbReference type="HOGENOM" id="CLU_3012854_0_0_0"/>
<dbReference type="EMBL" id="CP001826">
    <property type="protein sequence ID" value="ACZ42823.1"/>
    <property type="molecule type" value="Genomic_DNA"/>
</dbReference>
<dbReference type="RefSeq" id="WP_012875854.1">
    <property type="nucleotide sequence ID" value="NC_013526.1"/>
</dbReference>
<protein>
    <submittedName>
        <fullName evidence="1">Uncharacterized protein</fullName>
    </submittedName>
</protein>
<proteinExistence type="predicted"/>
<name>D1CGF2_THET1</name>
<gene>
    <name evidence="1" type="ordered locus">Tter_1917</name>
</gene>
<dbReference type="AlphaFoldDB" id="D1CGF2"/>
<evidence type="ECO:0000313" key="2">
    <source>
        <dbReference type="Proteomes" id="UP000000323"/>
    </source>
</evidence>